<sequence>MTTRCLSSIVDLGYDEVCSACLFFHNLALESSNLELISGLRTLLGSWSVLVFQRSGGGCWSWANTANRLHLESGESLEGGLFLGFKSVERGGNVFNALKSAVSEQDVVETAFYIGGILL</sequence>
<reference evidence="1" key="1">
    <citation type="submission" date="2021-05" db="EMBL/GenBank/DDBJ databases">
        <authorList>
            <person name="Alioto T."/>
            <person name="Alioto T."/>
            <person name="Gomez Garrido J."/>
        </authorList>
    </citation>
    <scope>NUCLEOTIDE SEQUENCE</scope>
</reference>
<name>A0A8D8XAS8_9HEMI</name>
<protein>
    <submittedName>
        <fullName evidence="1">Uncharacterized protein</fullName>
    </submittedName>
</protein>
<evidence type="ECO:0000313" key="1">
    <source>
        <dbReference type="EMBL" id="CAG6690062.1"/>
    </source>
</evidence>
<organism evidence="1">
    <name type="scientific">Cacopsylla melanoneura</name>
    <dbReference type="NCBI Taxonomy" id="428564"/>
    <lineage>
        <taxon>Eukaryota</taxon>
        <taxon>Metazoa</taxon>
        <taxon>Ecdysozoa</taxon>
        <taxon>Arthropoda</taxon>
        <taxon>Hexapoda</taxon>
        <taxon>Insecta</taxon>
        <taxon>Pterygota</taxon>
        <taxon>Neoptera</taxon>
        <taxon>Paraneoptera</taxon>
        <taxon>Hemiptera</taxon>
        <taxon>Sternorrhyncha</taxon>
        <taxon>Psylloidea</taxon>
        <taxon>Psyllidae</taxon>
        <taxon>Psyllinae</taxon>
        <taxon>Cacopsylla</taxon>
    </lineage>
</organism>
<proteinExistence type="predicted"/>
<accession>A0A8D8XAS8</accession>
<dbReference type="EMBL" id="HBUF01295651">
    <property type="protein sequence ID" value="CAG6690062.1"/>
    <property type="molecule type" value="Transcribed_RNA"/>
</dbReference>
<dbReference type="AlphaFoldDB" id="A0A8D8XAS8"/>